<evidence type="ECO:0000256" key="3">
    <source>
        <dbReference type="ARBA" id="ARBA00022525"/>
    </source>
</evidence>
<proteinExistence type="inferred from homology"/>
<keyword evidence="5 6" id="KW-0175">Coiled coil</keyword>
<comment type="caution">
    <text evidence="8">The sequence shown here is derived from an EMBL/GenBank/DDBJ whole genome shotgun (WGS) entry which is preliminary data.</text>
</comment>
<dbReference type="SUPFAM" id="SSF140693">
    <property type="entry name" value="IpaD-like"/>
    <property type="match status" value="1"/>
</dbReference>
<dbReference type="Pfam" id="PF06511">
    <property type="entry name" value="T3SS_TC"/>
    <property type="match status" value="1"/>
</dbReference>
<dbReference type="AlphaFoldDB" id="A0A0M9GH54"/>
<keyword evidence="3" id="KW-0964">Secreted</keyword>
<evidence type="ECO:0000256" key="1">
    <source>
        <dbReference type="ARBA" id="ARBA00004613"/>
    </source>
</evidence>
<sequence>MEVLTNAPVLNRDHDHARDLASVPKPKPKIEVPLPRPASKEPLDIALKEVLAQLQRLPKVAQAGGDSLTYAEQALEYRLKEFEVLVAGMIEGRDDVVLRQQSIVDELGDELPDEIRAPGEKPLPQAPTFFDKLIELINLIGERYLNIYKDIVDKFSAFFDAFNSQITSKLQQWMEAVNEGKDIELDVGELKKALEALLAELDDELFKGSKEDAAKWCEALGLPASCLRDNGDGTWSVLIDRSPLTQMIEDLVALKAGKDGKVVLDSASFQAWQTGFNAQTERLKNKLQELTQKYSSANTTYDNFIKVLSNHINQFTEMLKAMTHT</sequence>
<dbReference type="STRING" id="50340.PF66_02873"/>
<keyword evidence="4" id="KW-0843">Virulence</keyword>
<dbReference type="PATRIC" id="fig|50340.43.peg.6260"/>
<dbReference type="InterPro" id="IPR009483">
    <property type="entry name" value="IpaD/BipD/SipD"/>
</dbReference>
<evidence type="ECO:0000256" key="4">
    <source>
        <dbReference type="ARBA" id="ARBA00023026"/>
    </source>
</evidence>
<feature type="region of interest" description="Disordered" evidence="7">
    <location>
        <begin position="1"/>
        <end position="28"/>
    </location>
</feature>
<gene>
    <name evidence="8" type="ORF">PF66_02873</name>
</gene>
<name>A0A0M9GH54_9PSED</name>
<feature type="coiled-coil region" evidence="6">
    <location>
        <begin position="273"/>
        <end position="300"/>
    </location>
</feature>
<comment type="similarity">
    <text evidence="2">Belongs to the invasin protein D family.</text>
</comment>
<dbReference type="InterPro" id="IPR036708">
    <property type="entry name" value="BipD-like_sf"/>
</dbReference>
<dbReference type="EMBL" id="JSYZ01000009">
    <property type="protein sequence ID" value="KPA90804.1"/>
    <property type="molecule type" value="Genomic_DNA"/>
</dbReference>
<dbReference type="OrthoDB" id="6507315at2"/>
<keyword evidence="9" id="KW-1185">Reference proteome</keyword>
<accession>A0A0M9GH54</accession>
<evidence type="ECO:0000256" key="6">
    <source>
        <dbReference type="SAM" id="Coils"/>
    </source>
</evidence>
<comment type="subcellular location">
    <subcellularLocation>
        <location evidence="1">Secreted</location>
    </subcellularLocation>
</comment>
<evidence type="ECO:0000313" key="9">
    <source>
        <dbReference type="Proteomes" id="UP000037931"/>
    </source>
</evidence>
<evidence type="ECO:0000256" key="2">
    <source>
        <dbReference type="ARBA" id="ARBA00007741"/>
    </source>
</evidence>
<protein>
    <submittedName>
        <fullName evidence="8">Invasion plasmid antigen IpaD</fullName>
    </submittedName>
</protein>
<dbReference type="GO" id="GO:0005576">
    <property type="term" value="C:extracellular region"/>
    <property type="evidence" value="ECO:0007669"/>
    <property type="project" value="UniProtKB-SubCell"/>
</dbReference>
<evidence type="ECO:0000313" key="8">
    <source>
        <dbReference type="EMBL" id="KPA90804.1"/>
    </source>
</evidence>
<organism evidence="8 9">
    <name type="scientific">Pseudomonas asplenii</name>
    <dbReference type="NCBI Taxonomy" id="53407"/>
    <lineage>
        <taxon>Bacteria</taxon>
        <taxon>Pseudomonadati</taxon>
        <taxon>Pseudomonadota</taxon>
        <taxon>Gammaproteobacteria</taxon>
        <taxon>Pseudomonadales</taxon>
        <taxon>Pseudomonadaceae</taxon>
        <taxon>Pseudomonas</taxon>
    </lineage>
</organism>
<evidence type="ECO:0000256" key="5">
    <source>
        <dbReference type="ARBA" id="ARBA00023054"/>
    </source>
</evidence>
<evidence type="ECO:0000256" key="7">
    <source>
        <dbReference type="SAM" id="MobiDB-lite"/>
    </source>
</evidence>
<dbReference type="Gene3D" id="1.20.1710.10">
    <property type="entry name" value="IpaD-like"/>
    <property type="match status" value="1"/>
</dbReference>
<reference evidence="8 9" key="1">
    <citation type="journal article" date="2015" name="PLoS ONE">
        <title>Rice-Infecting Pseudomonas Genomes Are Highly Accessorized and Harbor Multiple Putative Virulence Mechanisms to Cause Sheath Brown Rot.</title>
        <authorList>
            <person name="Quibod I.L."/>
            <person name="Grande G."/>
            <person name="Oreiro E.G."/>
            <person name="Borja F.N."/>
            <person name="Dossa G.S."/>
            <person name="Mauleon R."/>
            <person name="Cruz C.V."/>
            <person name="Oliva R."/>
        </authorList>
    </citation>
    <scope>NUCLEOTIDE SEQUENCE [LARGE SCALE GENOMIC DNA]</scope>
    <source>
        <strain evidence="8 9">IRRI 6609</strain>
    </source>
</reference>
<dbReference type="Proteomes" id="UP000037931">
    <property type="component" value="Unassembled WGS sequence"/>
</dbReference>